<dbReference type="PANTHER" id="PTHR21666:SF289">
    <property type="entry name" value="L-ALA--D-GLU ENDOPEPTIDASE"/>
    <property type="match status" value="1"/>
</dbReference>
<gene>
    <name evidence="2" type="ORF">ENG67_01765</name>
</gene>
<organism evidence="2">
    <name type="scientific">candidate division WOR-3 bacterium</name>
    <dbReference type="NCBI Taxonomy" id="2052148"/>
    <lineage>
        <taxon>Bacteria</taxon>
        <taxon>Bacteria division WOR-3</taxon>
    </lineage>
</organism>
<proteinExistence type="predicted"/>
<feature type="coiled-coil region" evidence="1">
    <location>
        <begin position="15"/>
        <end position="82"/>
    </location>
</feature>
<dbReference type="EMBL" id="DRBW01000064">
    <property type="protein sequence ID" value="HDM89915.1"/>
    <property type="molecule type" value="Genomic_DNA"/>
</dbReference>
<dbReference type="CDD" id="cd12797">
    <property type="entry name" value="M23_peptidase"/>
    <property type="match status" value="1"/>
</dbReference>
<reference evidence="2" key="1">
    <citation type="journal article" date="2020" name="mSystems">
        <title>Genome- and Community-Level Interaction Insights into Carbon Utilization and Element Cycling Functions of Hydrothermarchaeota in Hydrothermal Sediment.</title>
        <authorList>
            <person name="Zhou Z."/>
            <person name="Liu Y."/>
            <person name="Xu W."/>
            <person name="Pan J."/>
            <person name="Luo Z.H."/>
            <person name="Li M."/>
        </authorList>
    </citation>
    <scope>NUCLEOTIDE SEQUENCE [LARGE SCALE GENOMIC DNA]</scope>
    <source>
        <strain evidence="2">HyVt-237</strain>
    </source>
</reference>
<dbReference type="SUPFAM" id="SSF51261">
    <property type="entry name" value="Duplicated hybrid motif"/>
    <property type="match status" value="1"/>
</dbReference>
<evidence type="ECO:0000313" key="2">
    <source>
        <dbReference type="EMBL" id="HDM89915.1"/>
    </source>
</evidence>
<protein>
    <recommendedName>
        <fullName evidence="3">Peptidase M23 domain-containing protein</fullName>
    </recommendedName>
</protein>
<dbReference type="PANTHER" id="PTHR21666">
    <property type="entry name" value="PEPTIDASE-RELATED"/>
    <property type="match status" value="1"/>
</dbReference>
<accession>A0A7C0XA67</accession>
<dbReference type="Gene3D" id="6.10.250.3150">
    <property type="match status" value="1"/>
</dbReference>
<name>A0A7C0XA67_UNCW3</name>
<evidence type="ECO:0008006" key="3">
    <source>
        <dbReference type="Google" id="ProtNLM"/>
    </source>
</evidence>
<keyword evidence="1" id="KW-0175">Coiled coil</keyword>
<evidence type="ECO:0000256" key="1">
    <source>
        <dbReference type="SAM" id="Coils"/>
    </source>
</evidence>
<dbReference type="AlphaFoldDB" id="A0A7C0XA67"/>
<dbReference type="Proteomes" id="UP000885931">
    <property type="component" value="Unassembled WGS sequence"/>
</dbReference>
<sequence>MLNWVLVFLLLSGGVKNYREKLKKLEAELQSTRSRLKKLKAREAVLKEEILRSMIEILQSRERELKEELRELDRGISTAENILDTSLLKMRGGLVALYRTRKPSFLEALVNTGSLYKAFDKVRASRLLLEREKRYYEKILKAKRNLTRFKEERAKDLAELAAIKDEILRKKRRLETTEKKKRKKLRSIKAEKRAKEKYIRKLEASIRDLEKLIKKLEKKRRKPAKIYTLKGKKLLKPVEGRIISHFGTLWHPRYKTKTRNNGIDIRAKPGDFVLAVESGQVAYSGDFLGYGNMVII</sequence>
<dbReference type="Gene3D" id="2.70.70.10">
    <property type="entry name" value="Glucose Permease (Domain IIA)"/>
    <property type="match status" value="1"/>
</dbReference>
<dbReference type="GO" id="GO:0004222">
    <property type="term" value="F:metalloendopeptidase activity"/>
    <property type="evidence" value="ECO:0007669"/>
    <property type="project" value="TreeGrafter"/>
</dbReference>
<comment type="caution">
    <text evidence="2">The sequence shown here is derived from an EMBL/GenBank/DDBJ whole genome shotgun (WGS) entry which is preliminary data.</text>
</comment>
<dbReference type="InterPro" id="IPR050570">
    <property type="entry name" value="Cell_wall_metabolism_enzyme"/>
</dbReference>
<feature type="non-terminal residue" evidence="2">
    <location>
        <position position="296"/>
    </location>
</feature>
<feature type="coiled-coil region" evidence="1">
    <location>
        <begin position="157"/>
        <end position="222"/>
    </location>
</feature>
<dbReference type="InterPro" id="IPR011055">
    <property type="entry name" value="Dup_hybrid_motif"/>
</dbReference>